<reference evidence="2 3" key="1">
    <citation type="journal article" date="2019" name="Commun. Biol.">
        <title>The bagworm genome reveals a unique fibroin gene that provides high tensile strength.</title>
        <authorList>
            <person name="Kono N."/>
            <person name="Nakamura H."/>
            <person name="Ohtoshi R."/>
            <person name="Tomita M."/>
            <person name="Numata K."/>
            <person name="Arakawa K."/>
        </authorList>
    </citation>
    <scope>NUCLEOTIDE SEQUENCE [LARGE SCALE GENOMIC DNA]</scope>
</reference>
<proteinExistence type="predicted"/>
<comment type="caution">
    <text evidence="2">The sequence shown here is derived from an EMBL/GenBank/DDBJ whole genome shotgun (WGS) entry which is preliminary data.</text>
</comment>
<dbReference type="Proteomes" id="UP000299102">
    <property type="component" value="Unassembled WGS sequence"/>
</dbReference>
<organism evidence="2 3">
    <name type="scientific">Eumeta variegata</name>
    <name type="common">Bagworm moth</name>
    <name type="synonym">Eumeta japonica</name>
    <dbReference type="NCBI Taxonomy" id="151549"/>
    <lineage>
        <taxon>Eukaryota</taxon>
        <taxon>Metazoa</taxon>
        <taxon>Ecdysozoa</taxon>
        <taxon>Arthropoda</taxon>
        <taxon>Hexapoda</taxon>
        <taxon>Insecta</taxon>
        <taxon>Pterygota</taxon>
        <taxon>Neoptera</taxon>
        <taxon>Endopterygota</taxon>
        <taxon>Lepidoptera</taxon>
        <taxon>Glossata</taxon>
        <taxon>Ditrysia</taxon>
        <taxon>Tineoidea</taxon>
        <taxon>Psychidae</taxon>
        <taxon>Oiketicinae</taxon>
        <taxon>Eumeta</taxon>
    </lineage>
</organism>
<evidence type="ECO:0000313" key="3">
    <source>
        <dbReference type="Proteomes" id="UP000299102"/>
    </source>
</evidence>
<evidence type="ECO:0000313" key="2">
    <source>
        <dbReference type="EMBL" id="GBP78516.1"/>
    </source>
</evidence>
<keyword evidence="3" id="KW-1185">Reference proteome</keyword>
<dbReference type="AlphaFoldDB" id="A0A4C1YQH9"/>
<dbReference type="EMBL" id="BGZK01001372">
    <property type="protein sequence ID" value="GBP78516.1"/>
    <property type="molecule type" value="Genomic_DNA"/>
</dbReference>
<sequence>MQRLTGLLSSNDDDDALQIRTDGISFAGLPHPRVYGCRYGTEDLMSPHAQASSRRGYNPDGSGGNGPFTGGSIVDGVMPVPSPSHPRARACHRACAAGRWRGHPV</sequence>
<name>A0A4C1YQH9_EUMVA</name>
<protein>
    <submittedName>
        <fullName evidence="2">Uncharacterized protein</fullName>
    </submittedName>
</protein>
<evidence type="ECO:0000256" key="1">
    <source>
        <dbReference type="SAM" id="MobiDB-lite"/>
    </source>
</evidence>
<accession>A0A4C1YQH9</accession>
<gene>
    <name evidence="2" type="ORF">EVAR_60533_1</name>
</gene>
<feature type="region of interest" description="Disordered" evidence="1">
    <location>
        <begin position="46"/>
        <end position="87"/>
    </location>
</feature>